<dbReference type="AlphaFoldDB" id="A0A1Q1FVN7"/>
<dbReference type="EMBL" id="PZZH01000001">
    <property type="protein sequence ID" value="PTN78304.1"/>
    <property type="molecule type" value="Genomic_DNA"/>
</dbReference>
<gene>
    <name evidence="2" type="ORF">DAI13_11285</name>
</gene>
<accession>A0A1Q1FVN7</accession>
<dbReference type="GO" id="GO:0006352">
    <property type="term" value="P:DNA-templated transcription initiation"/>
    <property type="evidence" value="ECO:0007669"/>
    <property type="project" value="InterPro"/>
</dbReference>
<comment type="caution">
    <text evidence="2">The sequence shown here is derived from an EMBL/GenBank/DDBJ whole genome shotgun (WGS) entry which is preliminary data.</text>
</comment>
<dbReference type="Proteomes" id="UP000244140">
    <property type="component" value="Unassembled WGS sequence"/>
</dbReference>
<dbReference type="GO" id="GO:0003700">
    <property type="term" value="F:DNA-binding transcription factor activity"/>
    <property type="evidence" value="ECO:0007669"/>
    <property type="project" value="InterPro"/>
</dbReference>
<dbReference type="InterPro" id="IPR024760">
    <property type="entry name" value="HTH_dom_conjug_TS-like"/>
</dbReference>
<dbReference type="Gene3D" id="1.10.1740.10">
    <property type="match status" value="1"/>
</dbReference>
<sequence length="72" mass="8666">MISVWRKYEMKSLVELVILVQKDDEEAFAQIVNKFKPLLIKESCRNGSFDEDCYQECMIRLYLALKKFEIRE</sequence>
<organism evidence="2 3">
    <name type="scientific">Enterococcus faecalis</name>
    <name type="common">Streptococcus faecalis</name>
    <dbReference type="NCBI Taxonomy" id="1351"/>
    <lineage>
        <taxon>Bacteria</taxon>
        <taxon>Bacillati</taxon>
        <taxon>Bacillota</taxon>
        <taxon>Bacilli</taxon>
        <taxon>Lactobacillales</taxon>
        <taxon>Enterococcaceae</taxon>
        <taxon>Enterococcus</taxon>
    </lineage>
</organism>
<dbReference type="Pfam" id="PF12645">
    <property type="entry name" value="HTH_16"/>
    <property type="match status" value="1"/>
</dbReference>
<proteinExistence type="predicted"/>
<name>A0A1Q1FVN7_ENTFL</name>
<evidence type="ECO:0000259" key="1">
    <source>
        <dbReference type="Pfam" id="PF12645"/>
    </source>
</evidence>
<evidence type="ECO:0000313" key="3">
    <source>
        <dbReference type="Proteomes" id="UP000244140"/>
    </source>
</evidence>
<dbReference type="SUPFAM" id="SSF88946">
    <property type="entry name" value="Sigma2 domain of RNA polymerase sigma factors"/>
    <property type="match status" value="1"/>
</dbReference>
<evidence type="ECO:0000313" key="2">
    <source>
        <dbReference type="EMBL" id="PTN78304.1"/>
    </source>
</evidence>
<feature type="domain" description="Helix-turn-helix conjugative transposon-like" evidence="1">
    <location>
        <begin position="15"/>
        <end position="69"/>
    </location>
</feature>
<dbReference type="InterPro" id="IPR013325">
    <property type="entry name" value="RNA_pol_sigma_r2"/>
</dbReference>
<reference evidence="2 3" key="1">
    <citation type="submission" date="2018-04" db="EMBL/GenBank/DDBJ databases">
        <authorList>
            <person name="Van Tyne D."/>
        </authorList>
    </citation>
    <scope>NUCLEOTIDE SEQUENCE [LARGE SCALE GENOMIC DNA]</scope>
    <source>
        <strain evidence="2 3">B2535</strain>
    </source>
</reference>
<protein>
    <submittedName>
        <fullName evidence="2">Helix-turn-helix domain-containing protein</fullName>
    </submittedName>
</protein>